<evidence type="ECO:0000256" key="2">
    <source>
        <dbReference type="ARBA" id="ARBA00022448"/>
    </source>
</evidence>
<dbReference type="RefSeq" id="XP_011385128.2">
    <property type="nucleotide sequence ID" value="XM_011386826.2"/>
</dbReference>
<sequence length="175" mass="19065">MKYESELTGSSEPPGQPLSMRHLCATICHMPKMLRNLCVNHFLGWLSFEGMLLFYTDFMGEVVFQGDPKAPHTSEEYQKYNSGVTMGCWGMCIYAFSAAFYSGTRPRQGWDGAGGGGAHDAGQDAVGRRMLGRTRWGARCWAGCGGAQDAERGAGCWAGHGMLDRTWDAGWGTGC</sequence>
<accession>A0A6P3S4L4</accession>
<name>A0A6P3S4L4_PTEVA</name>
<dbReference type="PANTHER" id="PTHR19432">
    <property type="entry name" value="SUGAR TRANSPORTER"/>
    <property type="match status" value="1"/>
</dbReference>
<dbReference type="GO" id="GO:0016020">
    <property type="term" value="C:membrane"/>
    <property type="evidence" value="ECO:0007669"/>
    <property type="project" value="UniProtKB-SubCell"/>
</dbReference>
<dbReference type="OrthoDB" id="28755at2759"/>
<evidence type="ECO:0000313" key="7">
    <source>
        <dbReference type="RefSeq" id="XP_011385128.2"/>
    </source>
</evidence>
<keyword evidence="5" id="KW-0472">Membrane</keyword>
<dbReference type="Proteomes" id="UP000515202">
    <property type="component" value="Unplaced"/>
</dbReference>
<dbReference type="PANTHER" id="PTHR19432:SF6">
    <property type="entry name" value="PROTON-ASSOCIATED SUGAR TRANSPORTER A"/>
    <property type="match status" value="1"/>
</dbReference>
<evidence type="ECO:0000256" key="3">
    <source>
        <dbReference type="ARBA" id="ARBA00022692"/>
    </source>
</evidence>
<evidence type="ECO:0000256" key="5">
    <source>
        <dbReference type="ARBA" id="ARBA00023136"/>
    </source>
</evidence>
<keyword evidence="4" id="KW-1133">Transmembrane helix</keyword>
<evidence type="ECO:0000256" key="1">
    <source>
        <dbReference type="ARBA" id="ARBA00004141"/>
    </source>
</evidence>
<gene>
    <name evidence="7" type="primary">LOC105310695</name>
</gene>
<proteinExistence type="predicted"/>
<dbReference type="KEGG" id="pvp:105310695"/>
<keyword evidence="2" id="KW-0813">Transport</keyword>
<keyword evidence="3" id="KW-0812">Transmembrane</keyword>
<dbReference type="AlphaFoldDB" id="A0A6P3S4L4"/>
<reference evidence="7" key="1">
    <citation type="submission" date="2025-08" db="UniProtKB">
        <authorList>
            <consortium name="RefSeq"/>
        </authorList>
    </citation>
    <scope>IDENTIFICATION</scope>
    <source>
        <tissue evidence="7">Kidney</tissue>
    </source>
</reference>
<protein>
    <submittedName>
        <fullName evidence="7">Proton-associated sugar transporter A-like isoform X1</fullName>
    </submittedName>
</protein>
<evidence type="ECO:0000256" key="4">
    <source>
        <dbReference type="ARBA" id="ARBA00022989"/>
    </source>
</evidence>
<evidence type="ECO:0000313" key="6">
    <source>
        <dbReference type="Proteomes" id="UP000515202"/>
    </source>
</evidence>
<dbReference type="GO" id="GO:0008506">
    <property type="term" value="F:sucrose:proton symporter activity"/>
    <property type="evidence" value="ECO:0007669"/>
    <property type="project" value="TreeGrafter"/>
</dbReference>
<comment type="subcellular location">
    <subcellularLocation>
        <location evidence="1">Membrane</location>
        <topology evidence="1">Multi-pass membrane protein</topology>
    </subcellularLocation>
</comment>
<dbReference type="GeneID" id="105310695"/>
<keyword evidence="6" id="KW-1185">Reference proteome</keyword>
<organism evidence="6 7">
    <name type="scientific">Pteropus vampyrus</name>
    <name type="common">Large flying fox</name>
    <dbReference type="NCBI Taxonomy" id="132908"/>
    <lineage>
        <taxon>Eukaryota</taxon>
        <taxon>Metazoa</taxon>
        <taxon>Chordata</taxon>
        <taxon>Craniata</taxon>
        <taxon>Vertebrata</taxon>
        <taxon>Euteleostomi</taxon>
        <taxon>Mammalia</taxon>
        <taxon>Eutheria</taxon>
        <taxon>Laurasiatheria</taxon>
        <taxon>Chiroptera</taxon>
        <taxon>Yinpterochiroptera</taxon>
        <taxon>Pteropodoidea</taxon>
        <taxon>Pteropodidae</taxon>
        <taxon>Pteropodinae</taxon>
        <taxon>Pteropus</taxon>
    </lineage>
</organism>